<dbReference type="InterPro" id="IPR015424">
    <property type="entry name" value="PyrdxlP-dep_Trfase"/>
</dbReference>
<evidence type="ECO:0000256" key="1">
    <source>
        <dbReference type="ARBA" id="ARBA00001933"/>
    </source>
</evidence>
<sequence length="370" mass="40318">MIYLDYAATTPISDNALNVYNEVSKNFFGNSSSLHDIGTSAKNLLAHCRSELADLIHANEKGLLFTGGGTESNVLAIETLINSYKGIGNHIITTEMEHSSLLNYFKYLEENKGYHITYLSPNKQGEINVDDLIKAISSTTILASIQHANSEIGVVQPIEKIGKLLNQHGILFHSDCVQTFGKLPINVQQAQLDSLSISSHKIYGPKGVGAIYVNPSLKGNSAKSSGQPGTANVPGIAAFVTAAQDAYKDIDKESFRLLKLRQQFLTSVKKRKLRMEIITNDHLNLPHIIGILLDNVQGDYAMLEFNRAGIAVSTGSACSVGHQQPTKAVLAIGKSEAEAKQFIRLSLGKYTSNVDIEEVVTLCEKIINNY</sequence>
<dbReference type="InterPro" id="IPR015421">
    <property type="entry name" value="PyrdxlP-dep_Trfase_major"/>
</dbReference>
<dbReference type="AlphaFoldDB" id="A0A6A8DH08"/>
<organism evidence="4 5">
    <name type="scientific">Aquibacillus halophilus</name>
    <dbReference type="NCBI Taxonomy" id="930132"/>
    <lineage>
        <taxon>Bacteria</taxon>
        <taxon>Bacillati</taxon>
        <taxon>Bacillota</taxon>
        <taxon>Bacilli</taxon>
        <taxon>Bacillales</taxon>
        <taxon>Bacillaceae</taxon>
        <taxon>Aquibacillus</taxon>
    </lineage>
</organism>
<name>A0A6A8DH08_9BACI</name>
<dbReference type="EMBL" id="WJNG01000007">
    <property type="protein sequence ID" value="MRH42991.1"/>
    <property type="molecule type" value="Genomic_DNA"/>
</dbReference>
<accession>A0A6A8DH08</accession>
<keyword evidence="4" id="KW-0808">Transferase</keyword>
<dbReference type="NCBIfam" id="NF002806">
    <property type="entry name" value="PRK02948.1"/>
    <property type="match status" value="1"/>
</dbReference>
<keyword evidence="2" id="KW-0663">Pyridoxal phosphate</keyword>
<evidence type="ECO:0000313" key="5">
    <source>
        <dbReference type="Proteomes" id="UP000799092"/>
    </source>
</evidence>
<dbReference type="PIRSF" id="PIRSF005572">
    <property type="entry name" value="NifS"/>
    <property type="match status" value="1"/>
</dbReference>
<dbReference type="SUPFAM" id="SSF53383">
    <property type="entry name" value="PLP-dependent transferases"/>
    <property type="match status" value="1"/>
</dbReference>
<dbReference type="Gene3D" id="3.90.1150.10">
    <property type="entry name" value="Aspartate Aminotransferase, domain 1"/>
    <property type="match status" value="1"/>
</dbReference>
<dbReference type="InterPro" id="IPR015422">
    <property type="entry name" value="PyrdxlP-dep_Trfase_small"/>
</dbReference>
<dbReference type="RefSeq" id="WP_153736631.1">
    <property type="nucleotide sequence ID" value="NZ_WJNG01000007.1"/>
</dbReference>
<keyword evidence="5" id="KW-1185">Reference proteome</keyword>
<dbReference type="InterPro" id="IPR016454">
    <property type="entry name" value="Cysteine_dSase"/>
</dbReference>
<gene>
    <name evidence="4" type="ORF">GH741_09865</name>
</gene>
<dbReference type="GO" id="GO:0008483">
    <property type="term" value="F:transaminase activity"/>
    <property type="evidence" value="ECO:0007669"/>
    <property type="project" value="UniProtKB-KW"/>
</dbReference>
<protein>
    <submittedName>
        <fullName evidence="4">Aminotransferase class V-fold PLP-dependent enzyme</fullName>
    </submittedName>
</protein>
<evidence type="ECO:0000313" key="4">
    <source>
        <dbReference type="EMBL" id="MRH42991.1"/>
    </source>
</evidence>
<dbReference type="InterPro" id="IPR000192">
    <property type="entry name" value="Aminotrans_V_dom"/>
</dbReference>
<dbReference type="Pfam" id="PF00266">
    <property type="entry name" value="Aminotran_5"/>
    <property type="match status" value="1"/>
</dbReference>
<keyword evidence="4" id="KW-0032">Aminotransferase</keyword>
<dbReference type="PANTHER" id="PTHR11601:SF36">
    <property type="entry name" value="CYSTEINE DESULFURASE NIFS-RELATED"/>
    <property type="match status" value="1"/>
</dbReference>
<reference evidence="4" key="1">
    <citation type="submission" date="2019-11" db="EMBL/GenBank/DDBJ databases">
        <authorList>
            <person name="Li J."/>
        </authorList>
    </citation>
    <scope>NUCLEOTIDE SEQUENCE</scope>
    <source>
        <strain evidence="4">B6B</strain>
    </source>
</reference>
<comment type="cofactor">
    <cofactor evidence="1">
        <name>pyridoxal 5'-phosphate</name>
        <dbReference type="ChEBI" id="CHEBI:597326"/>
    </cofactor>
</comment>
<evidence type="ECO:0000259" key="3">
    <source>
        <dbReference type="Pfam" id="PF00266"/>
    </source>
</evidence>
<dbReference type="Gene3D" id="1.10.260.50">
    <property type="match status" value="1"/>
</dbReference>
<dbReference type="OrthoDB" id="9808002at2"/>
<dbReference type="PANTHER" id="PTHR11601">
    <property type="entry name" value="CYSTEINE DESULFURYLASE FAMILY MEMBER"/>
    <property type="match status" value="1"/>
</dbReference>
<dbReference type="Gene3D" id="3.40.640.10">
    <property type="entry name" value="Type I PLP-dependent aspartate aminotransferase-like (Major domain)"/>
    <property type="match status" value="1"/>
</dbReference>
<dbReference type="Proteomes" id="UP000799092">
    <property type="component" value="Unassembled WGS sequence"/>
</dbReference>
<feature type="domain" description="Aminotransferase class V" evidence="3">
    <location>
        <begin position="2"/>
        <end position="358"/>
    </location>
</feature>
<proteinExistence type="predicted"/>
<comment type="caution">
    <text evidence="4">The sequence shown here is derived from an EMBL/GenBank/DDBJ whole genome shotgun (WGS) entry which is preliminary data.</text>
</comment>
<evidence type="ECO:0000256" key="2">
    <source>
        <dbReference type="ARBA" id="ARBA00022898"/>
    </source>
</evidence>